<protein>
    <submittedName>
        <fullName evidence="1">Uncharacterized protein</fullName>
    </submittedName>
</protein>
<dbReference type="Proteomes" id="UP000320475">
    <property type="component" value="Unassembled WGS sequence"/>
</dbReference>
<dbReference type="EMBL" id="QEAM01000156">
    <property type="protein sequence ID" value="TPX45087.1"/>
    <property type="molecule type" value="Genomic_DNA"/>
</dbReference>
<sequence length="139" mass="16086">MNYDKARSMLINREQELAAMYNQPTKETTYLVQEHKPRPKCTNCAARNIALVQTGWQVCWRMQDALRRTIVSLFMQLGVAKHAQLYGIETTMQPQTYCAAFCMNAFLPSALVRLSAAPTQSRINHNSQFFKIQYYLTKK</sequence>
<dbReference type="VEuPathDB" id="FungiDB:SeMB42_g03172"/>
<dbReference type="AlphaFoldDB" id="A0A507D120"/>
<name>A0A507D120_9FUNG</name>
<evidence type="ECO:0000313" key="1">
    <source>
        <dbReference type="EMBL" id="TPX45087.1"/>
    </source>
</evidence>
<comment type="caution">
    <text evidence="1">The sequence shown here is derived from an EMBL/GenBank/DDBJ whole genome shotgun (WGS) entry which is preliminary data.</text>
</comment>
<reference evidence="1 2" key="1">
    <citation type="journal article" date="2019" name="Sci. Rep.">
        <title>Comparative genomics of chytrid fungi reveal insights into the obligate biotrophic and pathogenic lifestyle of Synchytrium endobioticum.</title>
        <authorList>
            <person name="van de Vossenberg B.T.L.H."/>
            <person name="Warris S."/>
            <person name="Nguyen H.D.T."/>
            <person name="van Gent-Pelzer M.P.E."/>
            <person name="Joly D.L."/>
            <person name="van de Geest H.C."/>
            <person name="Bonants P.J.M."/>
            <person name="Smith D.S."/>
            <person name="Levesque C.A."/>
            <person name="van der Lee T.A.J."/>
        </authorList>
    </citation>
    <scope>NUCLEOTIDE SEQUENCE [LARGE SCALE GENOMIC DNA]</scope>
    <source>
        <strain evidence="1 2">LEV6574</strain>
    </source>
</reference>
<evidence type="ECO:0000313" key="2">
    <source>
        <dbReference type="Proteomes" id="UP000320475"/>
    </source>
</evidence>
<accession>A0A507D120</accession>
<organism evidence="1 2">
    <name type="scientific">Synchytrium endobioticum</name>
    <dbReference type="NCBI Taxonomy" id="286115"/>
    <lineage>
        <taxon>Eukaryota</taxon>
        <taxon>Fungi</taxon>
        <taxon>Fungi incertae sedis</taxon>
        <taxon>Chytridiomycota</taxon>
        <taxon>Chytridiomycota incertae sedis</taxon>
        <taxon>Chytridiomycetes</taxon>
        <taxon>Synchytriales</taxon>
        <taxon>Synchytriaceae</taxon>
        <taxon>Synchytrium</taxon>
    </lineage>
</organism>
<gene>
    <name evidence="1" type="ORF">SeLEV6574_g04111</name>
</gene>
<proteinExistence type="predicted"/>